<evidence type="ECO:0000313" key="3">
    <source>
        <dbReference type="EMBL" id="CAD9827462.1"/>
    </source>
</evidence>
<dbReference type="Pfam" id="PF00856">
    <property type="entry name" value="SET"/>
    <property type="match status" value="1"/>
</dbReference>
<keyword evidence="1" id="KW-0732">Signal</keyword>
<dbReference type="InterPro" id="IPR046341">
    <property type="entry name" value="SET_dom_sf"/>
</dbReference>
<reference evidence="3" key="1">
    <citation type="submission" date="2021-01" db="EMBL/GenBank/DDBJ databases">
        <authorList>
            <person name="Corre E."/>
            <person name="Pelletier E."/>
            <person name="Niang G."/>
            <person name="Scheremetjew M."/>
            <person name="Finn R."/>
            <person name="Kale V."/>
            <person name="Holt S."/>
            <person name="Cochrane G."/>
            <person name="Meng A."/>
            <person name="Brown T."/>
            <person name="Cohen L."/>
        </authorList>
    </citation>
    <scope>NUCLEOTIDE SEQUENCE</scope>
    <source>
        <strain evidence="3">CCMP2084</strain>
    </source>
</reference>
<feature type="signal peptide" evidence="1">
    <location>
        <begin position="1"/>
        <end position="18"/>
    </location>
</feature>
<dbReference type="PANTHER" id="PTHR13271">
    <property type="entry name" value="UNCHARACTERIZED PUTATIVE METHYLTRANSFERASE"/>
    <property type="match status" value="1"/>
</dbReference>
<dbReference type="InterPro" id="IPR050600">
    <property type="entry name" value="SETD3_SETD6_MTase"/>
</dbReference>
<dbReference type="Gene3D" id="3.90.1410.10">
    <property type="entry name" value="set domain protein methyltransferase, domain 1"/>
    <property type="match status" value="1"/>
</dbReference>
<proteinExistence type="predicted"/>
<dbReference type="EMBL" id="HBHQ01028458">
    <property type="protein sequence ID" value="CAD9827462.1"/>
    <property type="molecule type" value="Transcribed_RNA"/>
</dbReference>
<dbReference type="InterPro" id="IPR001214">
    <property type="entry name" value="SET_dom"/>
</dbReference>
<dbReference type="PANTHER" id="PTHR13271:SF151">
    <property type="entry name" value="SET DOMAIN-CONTAINING PROTEIN 4"/>
    <property type="match status" value="1"/>
</dbReference>
<dbReference type="CDD" id="cd10527">
    <property type="entry name" value="SET_LSMT"/>
    <property type="match status" value="1"/>
</dbReference>
<gene>
    <name evidence="3" type="ORF">ASEP1449_LOCUS19296</name>
</gene>
<dbReference type="PROSITE" id="PS50280">
    <property type="entry name" value="SET"/>
    <property type="match status" value="1"/>
</dbReference>
<protein>
    <recommendedName>
        <fullName evidence="2">SET domain-containing protein</fullName>
    </recommendedName>
</protein>
<evidence type="ECO:0000256" key="1">
    <source>
        <dbReference type="SAM" id="SignalP"/>
    </source>
</evidence>
<dbReference type="GO" id="GO:0016279">
    <property type="term" value="F:protein-lysine N-methyltransferase activity"/>
    <property type="evidence" value="ECO:0007669"/>
    <property type="project" value="TreeGrafter"/>
</dbReference>
<feature type="chain" id="PRO_5030959535" description="SET domain-containing protein" evidence="1">
    <location>
        <begin position="19"/>
        <end position="534"/>
    </location>
</feature>
<sequence length="534" mass="58644">MAPFILAGKLLVASFVVQSPTNTNDSKSRSFLQDNKAIMGKICSSHSSQYSKSRSRVLLSSSKSKTFSGSETDSSMNSDQGTLAQMCSLLGASPTDLLRLAHSSDGVRGVYINRAVKKNDMLLQMPLSSCLRDDMPPQWLRGDDIAEQEEYQEGNDIQPHSYLASRWATRLAANLMDLKYGDLSSTSDANLSAGRNLWMSCLPDAKKLRASLPVHWPEHIVSSAKCTALELAVDSAYFARADAVADLLSGWKDHIEKKNSEIDEKDTTREDVTQEHYQHVLDVVQTRSCRVELGYGPEWGPPLRLLVPVFDFINHGINGNLAAIDMARDGYANAFFGLEVDDSQSSGATEDVLVVRAWRDIDADEEILIDYGDSARPAWQCLVNYGFVPPYRGEEASEDEEDNENVNIAEVYYHGVRYEVGPSVVPIDMVEATAAALVVDSGGNEDDKTLANSGDSTSLLSPQVALTIADRLSEVAFELLQEPTVDKESDDVAQDTEFLIASDLAALLRWFQHQVLVACAGGLRRYAAKLPESE</sequence>
<evidence type="ECO:0000259" key="2">
    <source>
        <dbReference type="PROSITE" id="PS50280"/>
    </source>
</evidence>
<feature type="domain" description="SET" evidence="2">
    <location>
        <begin position="93"/>
        <end position="372"/>
    </location>
</feature>
<dbReference type="AlphaFoldDB" id="A0A7S2XU49"/>
<accession>A0A7S2XU49</accession>
<organism evidence="3">
    <name type="scientific">Attheya septentrionalis</name>
    <dbReference type="NCBI Taxonomy" id="420275"/>
    <lineage>
        <taxon>Eukaryota</taxon>
        <taxon>Sar</taxon>
        <taxon>Stramenopiles</taxon>
        <taxon>Ochrophyta</taxon>
        <taxon>Bacillariophyta</taxon>
        <taxon>Coscinodiscophyceae</taxon>
        <taxon>Chaetocerotophycidae</taxon>
        <taxon>Chaetocerotales</taxon>
        <taxon>Attheyaceae</taxon>
        <taxon>Attheya</taxon>
    </lineage>
</organism>
<dbReference type="SUPFAM" id="SSF82199">
    <property type="entry name" value="SET domain"/>
    <property type="match status" value="1"/>
</dbReference>
<name>A0A7S2XU49_9STRA</name>